<evidence type="ECO:0000313" key="2">
    <source>
        <dbReference type="Proteomes" id="UP000787419"/>
    </source>
</evidence>
<gene>
    <name evidence="1" type="ORF">HXN55_00755</name>
</gene>
<sequence>MIGIQPIALFRTSPKIATGLRQLSLRSYGNRRYGVTAIVATGLRQQSLRGYDRCRYGTDRHGCSPAPRATVF</sequence>
<dbReference type="AlphaFoldDB" id="A0A9D5WUH3"/>
<protein>
    <submittedName>
        <fullName evidence="1">Uncharacterized protein</fullName>
    </submittedName>
</protein>
<dbReference type="Proteomes" id="UP000787419">
    <property type="component" value="Unassembled WGS sequence"/>
</dbReference>
<reference evidence="1" key="1">
    <citation type="submission" date="2020-04" db="EMBL/GenBank/DDBJ databases">
        <title>Deep metagenomics examines the oral microbiome during advanced dental caries in children, revealing novel taxa and co-occurrences with host molecules.</title>
        <authorList>
            <person name="Baker J.L."/>
            <person name="Morton J.T."/>
            <person name="Dinis M."/>
            <person name="Alvarez R."/>
            <person name="Tran N.C."/>
            <person name="Knight R."/>
            <person name="Edlund A."/>
        </authorList>
    </citation>
    <scope>NUCLEOTIDE SEQUENCE</scope>
    <source>
        <strain evidence="1">JCVI_32_bin.50</strain>
    </source>
</reference>
<accession>A0A9D5WUH3</accession>
<name>A0A9D5WUH3_9BACT</name>
<evidence type="ECO:0000313" key="1">
    <source>
        <dbReference type="EMBL" id="MBF1445906.1"/>
    </source>
</evidence>
<dbReference type="EMBL" id="JABZTM010000004">
    <property type="protein sequence ID" value="MBF1445906.1"/>
    <property type="molecule type" value="Genomic_DNA"/>
</dbReference>
<organism evidence="1 2">
    <name type="scientific">Prevotella nigrescens</name>
    <dbReference type="NCBI Taxonomy" id="28133"/>
    <lineage>
        <taxon>Bacteria</taxon>
        <taxon>Pseudomonadati</taxon>
        <taxon>Bacteroidota</taxon>
        <taxon>Bacteroidia</taxon>
        <taxon>Bacteroidales</taxon>
        <taxon>Prevotellaceae</taxon>
        <taxon>Prevotella</taxon>
    </lineage>
</organism>
<comment type="caution">
    <text evidence="1">The sequence shown here is derived from an EMBL/GenBank/DDBJ whole genome shotgun (WGS) entry which is preliminary data.</text>
</comment>
<dbReference type="RefSeq" id="WP_278488779.1">
    <property type="nucleotide sequence ID" value="NZ_JABZTM010000004.1"/>
</dbReference>
<proteinExistence type="predicted"/>